<reference evidence="3 4" key="1">
    <citation type="submission" date="2019-02" db="EMBL/GenBank/DDBJ databases">
        <title>Deep-cultivation of Planctomycetes and their phenomic and genomic characterization uncovers novel biology.</title>
        <authorList>
            <person name="Wiegand S."/>
            <person name="Jogler M."/>
            <person name="Boedeker C."/>
            <person name="Pinto D."/>
            <person name="Vollmers J."/>
            <person name="Rivas-Marin E."/>
            <person name="Kohn T."/>
            <person name="Peeters S.H."/>
            <person name="Heuer A."/>
            <person name="Rast P."/>
            <person name="Oberbeckmann S."/>
            <person name="Bunk B."/>
            <person name="Jeske O."/>
            <person name="Meyerdierks A."/>
            <person name="Storesund J.E."/>
            <person name="Kallscheuer N."/>
            <person name="Luecker S."/>
            <person name="Lage O.M."/>
            <person name="Pohl T."/>
            <person name="Merkel B.J."/>
            <person name="Hornburger P."/>
            <person name="Mueller R.-W."/>
            <person name="Bruemmer F."/>
            <person name="Labrenz M."/>
            <person name="Spormann A.M."/>
            <person name="Op den Camp H."/>
            <person name="Overmann J."/>
            <person name="Amann R."/>
            <person name="Jetten M.S.M."/>
            <person name="Mascher T."/>
            <person name="Medema M.H."/>
            <person name="Devos D.P."/>
            <person name="Kaster A.-K."/>
            <person name="Ovreas L."/>
            <person name="Rohde M."/>
            <person name="Galperin M.Y."/>
            <person name="Jogler C."/>
        </authorList>
    </citation>
    <scope>NUCLEOTIDE SEQUENCE [LARGE SCALE GENOMIC DNA]</scope>
    <source>
        <strain evidence="3 4">Pla133</strain>
    </source>
</reference>
<keyword evidence="4" id="KW-1185">Reference proteome</keyword>
<evidence type="ECO:0000313" key="4">
    <source>
        <dbReference type="Proteomes" id="UP000316921"/>
    </source>
</evidence>
<gene>
    <name evidence="3" type="primary">estB_1</name>
    <name evidence="3" type="ORF">Pla133_02880</name>
</gene>
<dbReference type="EMBL" id="CP036287">
    <property type="protein sequence ID" value="QDU65224.1"/>
    <property type="molecule type" value="Genomic_DNA"/>
</dbReference>
<evidence type="ECO:0000259" key="2">
    <source>
        <dbReference type="Pfam" id="PF00144"/>
    </source>
</evidence>
<feature type="chain" id="PRO_5022083860" evidence="1">
    <location>
        <begin position="27"/>
        <end position="732"/>
    </location>
</feature>
<dbReference type="EC" id="3.1.1.-" evidence="3"/>
<dbReference type="Gene3D" id="3.40.710.10">
    <property type="entry name" value="DD-peptidase/beta-lactamase superfamily"/>
    <property type="match status" value="1"/>
</dbReference>
<evidence type="ECO:0000313" key="3">
    <source>
        <dbReference type="EMBL" id="QDU65224.1"/>
    </source>
</evidence>
<keyword evidence="3" id="KW-0378">Hydrolase</keyword>
<keyword evidence="1" id="KW-0732">Signal</keyword>
<dbReference type="InterPro" id="IPR006311">
    <property type="entry name" value="TAT_signal"/>
</dbReference>
<organism evidence="3 4">
    <name type="scientific">Engelhardtia mirabilis</name>
    <dbReference type="NCBI Taxonomy" id="2528011"/>
    <lineage>
        <taxon>Bacteria</taxon>
        <taxon>Pseudomonadati</taxon>
        <taxon>Planctomycetota</taxon>
        <taxon>Planctomycetia</taxon>
        <taxon>Planctomycetia incertae sedis</taxon>
        <taxon>Engelhardtia</taxon>
    </lineage>
</organism>
<accession>A0A518BE15</accession>
<dbReference type="PANTHER" id="PTHR43283">
    <property type="entry name" value="BETA-LACTAMASE-RELATED"/>
    <property type="match status" value="1"/>
</dbReference>
<feature type="signal peptide" evidence="1">
    <location>
        <begin position="1"/>
        <end position="26"/>
    </location>
</feature>
<proteinExistence type="predicted"/>
<dbReference type="Proteomes" id="UP000316921">
    <property type="component" value="Chromosome"/>
</dbReference>
<evidence type="ECO:0000256" key="1">
    <source>
        <dbReference type="SAM" id="SignalP"/>
    </source>
</evidence>
<dbReference type="SUPFAM" id="SSF56601">
    <property type="entry name" value="beta-lactamase/transpeptidase-like"/>
    <property type="match status" value="1"/>
</dbReference>
<feature type="domain" description="Beta-lactamase-related" evidence="2">
    <location>
        <begin position="65"/>
        <end position="407"/>
    </location>
</feature>
<dbReference type="RefSeq" id="WP_145061628.1">
    <property type="nucleotide sequence ID" value="NZ_CP036287.1"/>
</dbReference>
<dbReference type="InterPro" id="IPR012338">
    <property type="entry name" value="Beta-lactam/transpept-like"/>
</dbReference>
<dbReference type="InterPro" id="IPR050789">
    <property type="entry name" value="Diverse_Enzym_Activities"/>
</dbReference>
<name>A0A518BE15_9BACT</name>
<dbReference type="GO" id="GO:0016787">
    <property type="term" value="F:hydrolase activity"/>
    <property type="evidence" value="ECO:0007669"/>
    <property type="project" value="UniProtKB-KW"/>
</dbReference>
<sequence precursor="true">MPTPHLHRRSFATFAVALTVALQAGAAQDPQVDGGVAAAQPIDESPFPASTAIAEGVSPEALARLEALVRGFVDQGQVVGAELQVIVNGRSILHGAYGWRDRESETPMEPGSVFCVRSMTKPLIGTALWMLIGDDLVELDDPVSKYLPYFDAEGLRDVTIEHLMTHTGGFPYSLLVGRDLASLGDIQAVAALGADYTLDFEPGSAFQYSDQGTDTLTAVIEVASGGSAADFVRARILEPLGMEESTLLMTEGNALRARACSKYAGAPGEWKRFWSPQDPPLFPFFLGSQGLYATLDDYALFMQLWLDKGRAGRERLIRPAYVRKALRPGPFPLPAGTGLPGARVDYGHLMELWTRPEEGAAEGAAEAEREVVAFGHNGSDGTHAWVFPDSRAMVLYFTQSRGTMTGVQVEEALGELFLGAPFDPNQLAPPHDDYLGYYRENDEDLYRGIIEDGDELALEVLGRGVVALDYAGEDQWKIRMNPGTVLAFQRGEAGEVTGYAIGDHREYRFEPDADLPGAEEVVAKVLAAHRLDLLADLGPMRRTGTIEIASVNMEGELTTLTAWPDRFRVDSITGESFERVAFDGEVLRSETSATEFEVLEGERAAWARTDHLLAHFGDLSRWHSSLRVIQRLSDDGVDVLIVRAGDTSGPATTLYIEAETGLVRRVDSFALIPGMGRMGQSAEFGDFRDVSGMQLPFATKIELANPIIGEIRVVIGQTELGVDVPEGSFELK</sequence>
<dbReference type="Pfam" id="PF00144">
    <property type="entry name" value="Beta-lactamase"/>
    <property type="match status" value="1"/>
</dbReference>
<dbReference type="InterPro" id="IPR001466">
    <property type="entry name" value="Beta-lactam-related"/>
</dbReference>
<protein>
    <submittedName>
        <fullName evidence="3">Esterase EstB</fullName>
        <ecNumber evidence="3">3.1.1.-</ecNumber>
    </submittedName>
</protein>
<dbReference type="KEGG" id="pbap:Pla133_02880"/>
<dbReference type="PROSITE" id="PS51318">
    <property type="entry name" value="TAT"/>
    <property type="match status" value="1"/>
</dbReference>
<dbReference type="AlphaFoldDB" id="A0A518BE15"/>